<dbReference type="EMBL" id="CP018221">
    <property type="protein sequence ID" value="API58804.1"/>
    <property type="molecule type" value="Genomic_DNA"/>
</dbReference>
<dbReference type="AlphaFoldDB" id="A0A1L3ZT50"/>
<dbReference type="KEGG" id="sphj:BSL82_05360"/>
<name>A0A1L3ZT50_9SPHN</name>
<sequence length="258" mass="28847">MENIARLRPDSFGQADEFRQWISSCAAVQQVAATYARFDFTDYYSEEIARSAAMHSATEAILLRLEQGSLLARPSTFNFRFVFDELSLDEPSSTIPKRFWREFKHRDAERHADWIAGDFSFSREVDNCIETDGFAHGVRFDLAGLPAVAMDVKDDAGVDAADTTAASPSRRQGGAPRKWDWDGALLHLAAIAHHGADGLHRKDGGEPNQSDIARHLQEWFIGTSDKAPEDSQLRDYGKRFITELNAVKLRSAKNLNTG</sequence>
<evidence type="ECO:0000256" key="1">
    <source>
        <dbReference type="SAM" id="MobiDB-lite"/>
    </source>
</evidence>
<feature type="region of interest" description="Disordered" evidence="1">
    <location>
        <begin position="158"/>
        <end position="177"/>
    </location>
</feature>
<dbReference type="RefSeq" id="WP_072596357.1">
    <property type="nucleotide sequence ID" value="NZ_CP018221.1"/>
</dbReference>
<evidence type="ECO:0000313" key="2">
    <source>
        <dbReference type="EMBL" id="API58804.1"/>
    </source>
</evidence>
<dbReference type="OrthoDB" id="7594664at2"/>
<evidence type="ECO:0000313" key="3">
    <source>
        <dbReference type="Proteomes" id="UP000182063"/>
    </source>
</evidence>
<accession>A0A1L3ZT50</accession>
<keyword evidence="3" id="KW-1185">Reference proteome</keyword>
<dbReference type="Proteomes" id="UP000182063">
    <property type="component" value="Chromosome"/>
</dbReference>
<protein>
    <submittedName>
        <fullName evidence="2">Uncharacterized protein</fullName>
    </submittedName>
</protein>
<gene>
    <name evidence="2" type="ORF">BSL82_05360</name>
</gene>
<dbReference type="STRING" id="1921510.BSL82_05360"/>
<proteinExistence type="predicted"/>
<reference evidence="3" key="1">
    <citation type="submission" date="2016-11" db="EMBL/GenBank/DDBJ databases">
        <title>Complete Genome Sequence of alachlor-degrading Sphingomonas sp. strain JJ-A5.</title>
        <authorList>
            <person name="Lee H."/>
            <person name="Ka J.-O."/>
        </authorList>
    </citation>
    <scope>NUCLEOTIDE SEQUENCE [LARGE SCALE GENOMIC DNA]</scope>
    <source>
        <strain evidence="3">JJ-A5</strain>
    </source>
</reference>
<organism evidence="2 3">
    <name type="scientific">Tardibacter chloracetimidivorans</name>
    <dbReference type="NCBI Taxonomy" id="1921510"/>
    <lineage>
        <taxon>Bacteria</taxon>
        <taxon>Pseudomonadati</taxon>
        <taxon>Pseudomonadota</taxon>
        <taxon>Alphaproteobacteria</taxon>
        <taxon>Sphingomonadales</taxon>
        <taxon>Sphingomonadaceae</taxon>
        <taxon>Tardibacter</taxon>
    </lineage>
</organism>